<evidence type="ECO:0000313" key="3">
    <source>
        <dbReference type="Proteomes" id="UP000027632"/>
    </source>
</evidence>
<dbReference type="GeneID" id="97453923"/>
<gene>
    <name evidence="2" type="ORF">DJ64_24050</name>
</gene>
<proteinExistence type="predicted"/>
<name>A0ABR4SW42_9ACTN</name>
<keyword evidence="3" id="KW-1185">Reference proteome</keyword>
<organism evidence="2 3">
    <name type="scientific">Streptomyces griseorubens</name>
    <dbReference type="NCBI Taxonomy" id="66897"/>
    <lineage>
        <taxon>Bacteria</taxon>
        <taxon>Bacillati</taxon>
        <taxon>Actinomycetota</taxon>
        <taxon>Actinomycetes</taxon>
        <taxon>Kitasatosporales</taxon>
        <taxon>Streptomycetaceae</taxon>
        <taxon>Streptomyces</taxon>
        <taxon>Streptomyces althioticus group</taxon>
    </lineage>
</organism>
<evidence type="ECO:0000313" key="2">
    <source>
        <dbReference type="EMBL" id="KEG38005.1"/>
    </source>
</evidence>
<accession>A0ABR4SW42</accession>
<dbReference type="EMBL" id="JJMG01000244">
    <property type="protein sequence ID" value="KEG38005.1"/>
    <property type="molecule type" value="Genomic_DNA"/>
</dbReference>
<evidence type="ECO:0000256" key="1">
    <source>
        <dbReference type="SAM" id="MobiDB-lite"/>
    </source>
</evidence>
<comment type="caution">
    <text evidence="2">The sequence shown here is derived from an EMBL/GenBank/DDBJ whole genome shotgun (WGS) entry which is preliminary data.</text>
</comment>
<feature type="compositionally biased region" description="Basic and acidic residues" evidence="1">
    <location>
        <begin position="53"/>
        <end position="62"/>
    </location>
</feature>
<dbReference type="RefSeq" id="WP_033277697.1">
    <property type="nucleotide sequence ID" value="NZ_KL503830.1"/>
</dbReference>
<dbReference type="Proteomes" id="UP000027632">
    <property type="component" value="Unassembled WGS sequence"/>
</dbReference>
<feature type="region of interest" description="Disordered" evidence="1">
    <location>
        <begin position="1"/>
        <end position="62"/>
    </location>
</feature>
<reference evidence="2 3" key="1">
    <citation type="submission" date="2014-04" db="EMBL/GenBank/DDBJ databases">
        <title>Draft genome sequence of the novel Streptomyces griseorubens JSD-1 playing a role in carbon and nitrogen cycle.</title>
        <authorList>
            <consortium name="Shanghai Jiao Tong University"/>
            <person name="Feng H."/>
            <person name="Sun Y."/>
            <person name="Zhi Y."/>
            <person name="Mao L."/>
            <person name="Luo Y."/>
            <person name="Wei X."/>
            <person name="Zhou P."/>
        </authorList>
    </citation>
    <scope>NUCLEOTIDE SEQUENCE [LARGE SCALE GENOMIC DNA]</scope>
    <source>
        <strain evidence="2 3">JSD-1</strain>
    </source>
</reference>
<protein>
    <submittedName>
        <fullName evidence="2">Uncharacterized protein</fullName>
    </submittedName>
</protein>
<sequence length="62" mass="6670">MNTKLKPHTDTAPDTTVPPQLPHPTRPSQRTAPAQEPARAAPLLAGDPDDDGREPHICRGID</sequence>